<dbReference type="OrthoDB" id="8404410at2"/>
<dbReference type="EMBL" id="SBIP01000008">
    <property type="protein sequence ID" value="RWX74430.1"/>
    <property type="molecule type" value="Genomic_DNA"/>
</dbReference>
<proteinExistence type="predicted"/>
<organism evidence="1 2">
    <name type="scientific">Neorhizobium lilium</name>
    <dbReference type="NCBI Taxonomy" id="2503024"/>
    <lineage>
        <taxon>Bacteria</taxon>
        <taxon>Pseudomonadati</taxon>
        <taxon>Pseudomonadota</taxon>
        <taxon>Alphaproteobacteria</taxon>
        <taxon>Hyphomicrobiales</taxon>
        <taxon>Rhizobiaceae</taxon>
        <taxon>Rhizobium/Agrobacterium group</taxon>
        <taxon>Neorhizobium</taxon>
    </lineage>
</organism>
<evidence type="ECO:0000313" key="2">
    <source>
        <dbReference type="Proteomes" id="UP000287687"/>
    </source>
</evidence>
<gene>
    <name evidence="1" type="ORF">EPK99_24925</name>
</gene>
<reference evidence="1 2" key="1">
    <citation type="submission" date="2019-01" db="EMBL/GenBank/DDBJ databases">
        <title>The draft genome of Rhizobium sp. 24NR.</title>
        <authorList>
            <person name="Liu L."/>
            <person name="Liang L."/>
            <person name="Shi S."/>
            <person name="Xu L."/>
            <person name="Wang X."/>
            <person name="Li L."/>
            <person name="Zhang X."/>
        </authorList>
    </citation>
    <scope>NUCLEOTIDE SEQUENCE [LARGE SCALE GENOMIC DNA]</scope>
    <source>
        <strain evidence="1 2">24NR</strain>
    </source>
</reference>
<name>A0A3S3VDX8_9HYPH</name>
<sequence length="188" mass="20738">MPNNPVQAAGEAMPEGPSSAYVEAWALCRALGNQLSAALTEVNKHGNNVFAYVLPSGHDHTLCFGEIDRLDSFVELPVDRVERLSLQLATALDQWNAQTNTPFMAHVPPTSSGRTFYYENMHRDRELPKGSEAATRLGKILAEAGRIIRDNPQLTIDRINIDRHGVYTAQKVPGVPPLTDAEAEEMFK</sequence>
<accession>A0A3S3VDX8</accession>
<keyword evidence="2" id="KW-1185">Reference proteome</keyword>
<evidence type="ECO:0000313" key="1">
    <source>
        <dbReference type="EMBL" id="RWX74430.1"/>
    </source>
</evidence>
<dbReference type="Proteomes" id="UP000287687">
    <property type="component" value="Unassembled WGS sequence"/>
</dbReference>
<protein>
    <submittedName>
        <fullName evidence="1">Uncharacterized protein</fullName>
    </submittedName>
</protein>
<dbReference type="RefSeq" id="WP_128445800.1">
    <property type="nucleotide sequence ID" value="NZ_SBIP01000008.1"/>
</dbReference>
<comment type="caution">
    <text evidence="1">The sequence shown here is derived from an EMBL/GenBank/DDBJ whole genome shotgun (WGS) entry which is preliminary data.</text>
</comment>
<dbReference type="AlphaFoldDB" id="A0A3S3VDX8"/>